<dbReference type="Proteomes" id="UP001487740">
    <property type="component" value="Unassembled WGS sequence"/>
</dbReference>
<sequence length="1495" mass="165496">MAGADLKERLHGPEPLCVRLNVAEKAFLAPLKAPVAQKEDVVILWLTNLLTNKAVALTTEEQVAAWTTLSTLLGSQRLKALCSINWVCPVTSSFTENLVDVINSSADTALREKAVIVCHCLMSNPVLAPLVTHSLSHCLLLCKGLIAWLLEGHLGDANVAVTSLLIGEVGTRLQSHLDKVKVMTSVTGHLLLSSARLAVSARADERKEMQDLLKELKSLLATSLFHSELVKNYSTAFTLIFSETKAILNDKIIEFLQVIVSYIESEPVEVMQFLLAQIFSLFMMKFKAHKIMHCQLLVVLCHALGITIQNPKVPSLVQNSFAAQKLRISYINGRKKEVLLYSLMCVLQDASLNITKDGDIDLVLKSVGETLVKAAPVCSAGYKCLQVLLALIPQFMSNLIMKNVWNIYCCKTPDNTAAVEELYSSYDDLLCGVLEVCVKLRNLPKMFEKMLSALKEKSAELKDHVIIPESLHAHQERLIFPPRFIASLRRTLSGLSHRQVLPVWKSILSFLTKESTVLLKTAAKQGDLEFVSLVVWVLAVVVEASPSLQVATVAGDAAGLADVMTQIAISGIKPLVTVMLTQPHNNNVCTSFLVMCHTWGELHTSLLTTDVGYRDWPALPKVVPFNPSPPTDISHLFPFIPSDAWAQISARVANFGNSAAKLALVQLVIQKFSQASLEQHKGALSQDTATEHTGQVVIQTTMDIAGKYLTNTLDYWGSNVSCLLTVHLTYLLPFLHTTHLAVISRHLVNGVKEGDKSWSEYINSRHFEEASQLHPLVFSDICAVLATMFGSNKRKLSECEDGPPASKSYSLKLLKKMSKAAPLLVEFDSVKEEENALWKLYEECGDCLRKLIEKEQSQSCSVQRCSMAEFKALIQLIKKFPLHHLNKNLKTGVHLVLFSLMIQESNQAREELFFDIVSTLNQALGYLGTFRLFSITKASSIMQWLIEKRASLYGSMLSQHMANLPHALLKANGTYAAKFMDRQYLSPDLQNRYNFDHLLVYLTFKLTWTTKVADQVKELAEYITSGSSIATESLLQPAVFLLAACHLKGNACCKWAKQHLSTWILRYLKKMDLDTTCSATAATVLTAHTIIVQALAPSLTAVKAKEEAKSSEDNAGEAKDEETKEDAVPMEDSGKKLKWKKLLGRSVQLSELCLSSGNKELEEYALAFLLTVSKHSGVLNAYLPPQLLTTAWSALSLPDRCPSGIDTDVYTKVSLEPVLLTASPEDYEKLLEDLVIRTHRGGAQLGHTLQLWRLVINSMATGANGFLKRTALEHLIPILVHLATSQPTSGPPDCSVLHGVLLTLQEIIQTTISFEDQTKAHLLMPCTAIQLHKLPHHNFCQIFNTAVNIVNSVVVSHSSVVVERTPTVLAAIAHLTTALITQASQEHKLEDQQIKELVGCSSNIERLVKQLDAFKVKLNKVVHFTMATIVIALQRTTVYPAVKMVIESIVYRLLDLCDSYCLQHLLVALPPATTTLLKHLHDNYSTFHRYNPGKA</sequence>
<evidence type="ECO:0000256" key="1">
    <source>
        <dbReference type="SAM" id="MobiDB-lite"/>
    </source>
</evidence>
<evidence type="ECO:0000259" key="2">
    <source>
        <dbReference type="Pfam" id="PF10441"/>
    </source>
</evidence>
<dbReference type="Pfam" id="PF10441">
    <property type="entry name" value="Urb2"/>
    <property type="match status" value="1"/>
</dbReference>
<gene>
    <name evidence="3" type="ORF">O3P69_003369</name>
</gene>
<dbReference type="EMBL" id="JARAKH010000011">
    <property type="protein sequence ID" value="KAK8399199.1"/>
    <property type="molecule type" value="Genomic_DNA"/>
</dbReference>
<dbReference type="InterPro" id="IPR018849">
    <property type="entry name" value="Urb2/Npa2_C"/>
</dbReference>
<evidence type="ECO:0000313" key="4">
    <source>
        <dbReference type="Proteomes" id="UP001487740"/>
    </source>
</evidence>
<dbReference type="EMBL" id="JARAKH010000011">
    <property type="protein sequence ID" value="KAK8399201.1"/>
    <property type="molecule type" value="Genomic_DNA"/>
</dbReference>
<dbReference type="PANTHER" id="PTHR15682:SF2">
    <property type="entry name" value="UNHEALTHY RIBOSOME BIOGENESIS PROTEIN 2 HOMOLOG"/>
    <property type="match status" value="1"/>
</dbReference>
<dbReference type="EMBL" id="JARAKH010000011">
    <property type="protein sequence ID" value="KAK8399200.1"/>
    <property type="molecule type" value="Genomic_DNA"/>
</dbReference>
<reference evidence="3 4" key="1">
    <citation type="submission" date="2023-03" db="EMBL/GenBank/DDBJ databases">
        <title>High-quality genome of Scylla paramamosain provides insights in environmental adaptation.</title>
        <authorList>
            <person name="Zhang L."/>
        </authorList>
    </citation>
    <scope>NUCLEOTIDE SEQUENCE [LARGE SCALE GENOMIC DNA]</scope>
    <source>
        <strain evidence="3">LZ_2023a</strain>
        <tissue evidence="3">Muscle</tissue>
    </source>
</reference>
<comment type="caution">
    <text evidence="3">The sequence shown here is derived from an EMBL/GenBank/DDBJ whole genome shotgun (WGS) entry which is preliminary data.</text>
</comment>
<feature type="region of interest" description="Disordered" evidence="1">
    <location>
        <begin position="1106"/>
        <end position="1130"/>
    </location>
</feature>
<proteinExistence type="predicted"/>
<evidence type="ECO:0000313" key="3">
    <source>
        <dbReference type="EMBL" id="KAK8399199.1"/>
    </source>
</evidence>
<feature type="domain" description="Nucleolar 27S pre-rRNA processing Urb2/Npa2 C-terminal" evidence="2">
    <location>
        <begin position="1301"/>
        <end position="1491"/>
    </location>
</feature>
<dbReference type="GO" id="GO:0042254">
    <property type="term" value="P:ribosome biogenesis"/>
    <property type="evidence" value="ECO:0007669"/>
    <property type="project" value="TreeGrafter"/>
</dbReference>
<dbReference type="GO" id="GO:0005730">
    <property type="term" value="C:nucleolus"/>
    <property type="evidence" value="ECO:0007669"/>
    <property type="project" value="TreeGrafter"/>
</dbReference>
<accession>A0AAW0UGB6</accession>
<organism evidence="3 4">
    <name type="scientific">Scylla paramamosain</name>
    <name type="common">Mud crab</name>
    <dbReference type="NCBI Taxonomy" id="85552"/>
    <lineage>
        <taxon>Eukaryota</taxon>
        <taxon>Metazoa</taxon>
        <taxon>Ecdysozoa</taxon>
        <taxon>Arthropoda</taxon>
        <taxon>Crustacea</taxon>
        <taxon>Multicrustacea</taxon>
        <taxon>Malacostraca</taxon>
        <taxon>Eumalacostraca</taxon>
        <taxon>Eucarida</taxon>
        <taxon>Decapoda</taxon>
        <taxon>Pleocyemata</taxon>
        <taxon>Brachyura</taxon>
        <taxon>Eubrachyura</taxon>
        <taxon>Portunoidea</taxon>
        <taxon>Portunidae</taxon>
        <taxon>Portuninae</taxon>
        <taxon>Scylla</taxon>
    </lineage>
</organism>
<dbReference type="PANTHER" id="PTHR15682">
    <property type="entry name" value="UNHEALTHY RIBOSOME BIOGENESIS PROTEIN 2 HOMOLOG"/>
    <property type="match status" value="1"/>
</dbReference>
<dbReference type="EMBL" id="JARAKH010000011">
    <property type="protein sequence ID" value="KAK8399202.1"/>
    <property type="molecule type" value="Genomic_DNA"/>
</dbReference>
<keyword evidence="4" id="KW-1185">Reference proteome</keyword>
<name>A0AAW0UGB6_SCYPA</name>
<dbReference type="InterPro" id="IPR052609">
    <property type="entry name" value="Ribosome_Biogenesis_Reg"/>
</dbReference>
<protein>
    <recommendedName>
        <fullName evidence="2">Nucleolar 27S pre-rRNA processing Urb2/Npa2 C-terminal domain-containing protein</fullName>
    </recommendedName>
</protein>